<dbReference type="Pfam" id="PF13537">
    <property type="entry name" value="GATase_7"/>
    <property type="match status" value="1"/>
</dbReference>
<dbReference type="GO" id="GO:0005829">
    <property type="term" value="C:cytosol"/>
    <property type="evidence" value="ECO:0007669"/>
    <property type="project" value="TreeGrafter"/>
</dbReference>
<evidence type="ECO:0000313" key="13">
    <source>
        <dbReference type="Proteomes" id="UP000055136"/>
    </source>
</evidence>
<feature type="active site" description="For GATase activity" evidence="8">
    <location>
        <position position="2"/>
    </location>
</feature>
<dbReference type="PANTHER" id="PTHR43284">
    <property type="entry name" value="ASPARAGINE SYNTHETASE (GLUTAMINE-HYDROLYZING)"/>
    <property type="match status" value="1"/>
</dbReference>
<proteinExistence type="inferred from homology"/>
<dbReference type="GO" id="GO:0004066">
    <property type="term" value="F:asparagine synthase (glutamine-hydrolyzing) activity"/>
    <property type="evidence" value="ECO:0007669"/>
    <property type="project" value="UniProtKB-EC"/>
</dbReference>
<dbReference type="CDD" id="cd01991">
    <property type="entry name" value="Asn_synthase_B_C"/>
    <property type="match status" value="1"/>
</dbReference>
<protein>
    <recommendedName>
        <fullName evidence="3">asparagine synthase (glutamine-hydrolyzing)</fullName>
        <ecNumber evidence="3">6.3.5.4</ecNumber>
    </recommendedName>
</protein>
<dbReference type="InterPro" id="IPR017932">
    <property type="entry name" value="GATase_2_dom"/>
</dbReference>
<keyword evidence="8" id="KW-0028">Amino-acid biosynthesis</keyword>
<keyword evidence="5 9" id="KW-0067">ATP-binding</keyword>
<comment type="pathway">
    <text evidence="1">Amino-acid biosynthesis; L-asparagine biosynthesis; L-asparagine from L-aspartate (L-Gln route): step 1/1.</text>
</comment>
<keyword evidence="8" id="KW-0061">Asparagine biosynthesis</keyword>
<evidence type="ECO:0000256" key="7">
    <source>
        <dbReference type="ARBA" id="ARBA00048741"/>
    </source>
</evidence>
<evidence type="ECO:0000256" key="3">
    <source>
        <dbReference type="ARBA" id="ARBA00012737"/>
    </source>
</evidence>
<accession>A0A0S2TG05</accession>
<dbReference type="PANTHER" id="PTHR43284:SF1">
    <property type="entry name" value="ASPARAGINE SYNTHETASE"/>
    <property type="match status" value="1"/>
</dbReference>
<evidence type="ECO:0000256" key="5">
    <source>
        <dbReference type="ARBA" id="ARBA00022840"/>
    </source>
</evidence>
<dbReference type="PIRSF" id="PIRSF001589">
    <property type="entry name" value="Asn_synthetase_glu-h"/>
    <property type="match status" value="1"/>
</dbReference>
<comment type="similarity">
    <text evidence="2">Belongs to the asparagine synthetase family.</text>
</comment>
<dbReference type="Gene3D" id="3.40.50.620">
    <property type="entry name" value="HUPs"/>
    <property type="match status" value="2"/>
</dbReference>
<dbReference type="InterPro" id="IPR014729">
    <property type="entry name" value="Rossmann-like_a/b/a_fold"/>
</dbReference>
<evidence type="ECO:0000256" key="6">
    <source>
        <dbReference type="ARBA" id="ARBA00022962"/>
    </source>
</evidence>
<dbReference type="InterPro" id="IPR029055">
    <property type="entry name" value="Ntn_hydrolases_N"/>
</dbReference>
<evidence type="ECO:0000256" key="1">
    <source>
        <dbReference type="ARBA" id="ARBA00005187"/>
    </source>
</evidence>
<dbReference type="InterPro" id="IPR033738">
    <property type="entry name" value="AsnB_N"/>
</dbReference>
<evidence type="ECO:0000256" key="4">
    <source>
        <dbReference type="ARBA" id="ARBA00022741"/>
    </source>
</evidence>
<sequence>MCGLVGIFDRTGRRDIDAGLLSRMNETQYHRGPDEGGIHTEPGVGLAHRRLSIIDLSSGQQPLFNEDGSVVVVYNGEIYNFPELSTRLKELGHSFRTHCDTEVIVHAWEEWGEACVERFRGMFAFALWDRNRQTLFLARDRLGIKPLYYAQLDDGHIIFASELKGLLAHPGLQRDIDPRAVEDYFAYGYVPDPKTILRQARKLAPGHILTLRHGQALPSPRQYWDVSFSSSGPGDEILAGSELLERLKEAVDIRLVAEVPLGAFLSGGVDSSAVVAMMAGLSDKPVNTCSISFGDPKFNEARYAAQVAERYHTDHQVEEVNPDDFDLIDKLAGLYDEPFADSSAMPTYRVCQLARKRVTVALSGDGGDENLAGYRRYRWHLHEERMRAFMPAAIRRPVFGLLGKLYPKADWAPKVLRAKSTFEALARDSVGGYFHSVSHLGDPLRSRLFSRQFKDQLQGYNAVDVLKQHAKHAPDHPLSFVQYLDIKTWLAGDILTKVDRASMAHSLEVRVPLLDHKLVEWMATLPPDMKLKGGEGKAVFKKALTSHLPHDILYRPKMGFSVPLASWFRGPLKERVRQAVLGPVLAETGYFNSRFLKEMVDQHQSGRRDYSVPLWSLLMFESFARQVLRC</sequence>
<dbReference type="Pfam" id="PF00733">
    <property type="entry name" value="Asn_synthase"/>
    <property type="match status" value="1"/>
</dbReference>
<gene>
    <name evidence="12" type="ORF">Tel_13665</name>
</gene>
<name>A0A0S2TG05_9GAMM</name>
<dbReference type="EC" id="6.3.5.4" evidence="3"/>
<dbReference type="STRING" id="1748243.Tel_13665"/>
<evidence type="ECO:0000256" key="10">
    <source>
        <dbReference type="PIRSR" id="PIRSR001589-3"/>
    </source>
</evidence>
<dbReference type="SUPFAM" id="SSF56235">
    <property type="entry name" value="N-terminal nucleophile aminohydrolases (Ntn hydrolases)"/>
    <property type="match status" value="1"/>
</dbReference>
<dbReference type="Gene3D" id="3.60.20.10">
    <property type="entry name" value="Glutamine Phosphoribosylpyrophosphate, subunit 1, domain 1"/>
    <property type="match status" value="1"/>
</dbReference>
<keyword evidence="13" id="KW-1185">Reference proteome</keyword>
<dbReference type="Proteomes" id="UP000055136">
    <property type="component" value="Chromosome"/>
</dbReference>
<keyword evidence="6 8" id="KW-0315">Glutamine amidotransferase</keyword>
<dbReference type="GO" id="GO:0005524">
    <property type="term" value="F:ATP binding"/>
    <property type="evidence" value="ECO:0007669"/>
    <property type="project" value="UniProtKB-KW"/>
</dbReference>
<dbReference type="SUPFAM" id="SSF52402">
    <property type="entry name" value="Adenine nucleotide alpha hydrolases-like"/>
    <property type="match status" value="1"/>
</dbReference>
<feature type="site" description="Important for beta-aspartyl-AMP intermediate formation" evidence="10">
    <location>
        <position position="365"/>
    </location>
</feature>
<dbReference type="CDD" id="cd00712">
    <property type="entry name" value="AsnB"/>
    <property type="match status" value="1"/>
</dbReference>
<dbReference type="InterPro" id="IPR051786">
    <property type="entry name" value="ASN_synthetase/amidase"/>
</dbReference>
<dbReference type="InterPro" id="IPR001962">
    <property type="entry name" value="Asn_synthase"/>
</dbReference>
<dbReference type="InterPro" id="IPR006426">
    <property type="entry name" value="Asn_synth_AEB"/>
</dbReference>
<dbReference type="InterPro" id="IPR017539">
    <property type="entry name" value="XrtA_amidotfase"/>
</dbReference>
<dbReference type="KEGG" id="tee:Tel_13665"/>
<evidence type="ECO:0000256" key="2">
    <source>
        <dbReference type="ARBA" id="ARBA00005752"/>
    </source>
</evidence>
<evidence type="ECO:0000256" key="8">
    <source>
        <dbReference type="PIRSR" id="PIRSR001589-1"/>
    </source>
</evidence>
<dbReference type="GO" id="GO:0006529">
    <property type="term" value="P:asparagine biosynthetic process"/>
    <property type="evidence" value="ECO:0007669"/>
    <property type="project" value="UniProtKB-KW"/>
</dbReference>
<keyword evidence="4 9" id="KW-0547">Nucleotide-binding</keyword>
<reference evidence="12" key="1">
    <citation type="submission" date="2015-10" db="EMBL/GenBank/DDBJ databases">
        <title>Description of Candidatus Tenderia electrophaga gen. nov, sp. nov., an Uncultivated Electroautotroph from a Biocathode Enrichment.</title>
        <authorList>
            <person name="Eddie B.J."/>
            <person name="Malanoski A.P."/>
            <person name="Wang Z."/>
            <person name="Hall R.J."/>
            <person name="Oh S.D."/>
            <person name="Heiner C."/>
            <person name="Lin B."/>
            <person name="Strycharz-Glaven S.M."/>
        </authorList>
    </citation>
    <scope>NUCLEOTIDE SEQUENCE [LARGE SCALE GENOMIC DNA]</scope>
    <source>
        <strain evidence="12">NRL1</strain>
    </source>
</reference>
<dbReference type="EMBL" id="CP013099">
    <property type="protein sequence ID" value="ALP54096.1"/>
    <property type="molecule type" value="Genomic_DNA"/>
</dbReference>
<evidence type="ECO:0000256" key="9">
    <source>
        <dbReference type="PIRSR" id="PIRSR001589-2"/>
    </source>
</evidence>
<organism evidence="12 13">
    <name type="scientific">Candidatus Tenderia electrophaga</name>
    <dbReference type="NCBI Taxonomy" id="1748243"/>
    <lineage>
        <taxon>Bacteria</taxon>
        <taxon>Pseudomonadati</taxon>
        <taxon>Pseudomonadota</taxon>
        <taxon>Gammaproteobacteria</taxon>
        <taxon>Candidatus Tenderiales</taxon>
        <taxon>Candidatus Tenderiaceae</taxon>
        <taxon>Candidatus Tenderia</taxon>
    </lineage>
</organism>
<evidence type="ECO:0000313" key="12">
    <source>
        <dbReference type="EMBL" id="ALP54096.1"/>
    </source>
</evidence>
<evidence type="ECO:0000259" key="11">
    <source>
        <dbReference type="PROSITE" id="PS51278"/>
    </source>
</evidence>
<dbReference type="NCBIfam" id="TIGR01536">
    <property type="entry name" value="asn_synth_AEB"/>
    <property type="match status" value="1"/>
</dbReference>
<feature type="binding site" evidence="9">
    <location>
        <begin position="363"/>
        <end position="364"/>
    </location>
    <ligand>
        <name>ATP</name>
        <dbReference type="ChEBI" id="CHEBI:30616"/>
    </ligand>
</feature>
<feature type="domain" description="Glutamine amidotransferase type-2" evidence="11">
    <location>
        <begin position="2"/>
        <end position="214"/>
    </location>
</feature>
<dbReference type="PROSITE" id="PS51278">
    <property type="entry name" value="GATASE_TYPE_2"/>
    <property type="match status" value="1"/>
</dbReference>
<dbReference type="NCBIfam" id="TIGR03108">
    <property type="entry name" value="eps_aminotran_1"/>
    <property type="match status" value="1"/>
</dbReference>
<comment type="catalytic activity">
    <reaction evidence="7">
        <text>L-aspartate + L-glutamine + ATP + H2O = L-asparagine + L-glutamate + AMP + diphosphate + H(+)</text>
        <dbReference type="Rhea" id="RHEA:12228"/>
        <dbReference type="ChEBI" id="CHEBI:15377"/>
        <dbReference type="ChEBI" id="CHEBI:15378"/>
        <dbReference type="ChEBI" id="CHEBI:29985"/>
        <dbReference type="ChEBI" id="CHEBI:29991"/>
        <dbReference type="ChEBI" id="CHEBI:30616"/>
        <dbReference type="ChEBI" id="CHEBI:33019"/>
        <dbReference type="ChEBI" id="CHEBI:58048"/>
        <dbReference type="ChEBI" id="CHEBI:58359"/>
        <dbReference type="ChEBI" id="CHEBI:456215"/>
        <dbReference type="EC" id="6.3.5.4"/>
    </reaction>
</comment>
<feature type="binding site" evidence="9">
    <location>
        <position position="100"/>
    </location>
    <ligand>
        <name>L-glutamine</name>
        <dbReference type="ChEBI" id="CHEBI:58359"/>
    </ligand>
</feature>
<dbReference type="AlphaFoldDB" id="A0A0S2TG05"/>